<dbReference type="STRING" id="32264.T1KZV4"/>
<dbReference type="CDD" id="cd03177">
    <property type="entry name" value="GST_C_Delta_Epsilon"/>
    <property type="match status" value="1"/>
</dbReference>
<dbReference type="Pfam" id="PF13417">
    <property type="entry name" value="GST_N_3"/>
    <property type="match status" value="1"/>
</dbReference>
<evidence type="ECO:0000313" key="5">
    <source>
        <dbReference type="Proteomes" id="UP000015104"/>
    </source>
</evidence>
<proteinExistence type="predicted"/>
<evidence type="ECO:0000259" key="2">
    <source>
        <dbReference type="PROSITE" id="PS50404"/>
    </source>
</evidence>
<dbReference type="SUPFAM" id="SSF52833">
    <property type="entry name" value="Thioredoxin-like"/>
    <property type="match status" value="1"/>
</dbReference>
<dbReference type="PROSITE" id="PS50404">
    <property type="entry name" value="GST_NTER"/>
    <property type="match status" value="1"/>
</dbReference>
<evidence type="ECO:0000313" key="4">
    <source>
        <dbReference type="EnsemblMetazoa" id="tetur29g00220.1"/>
    </source>
</evidence>
<dbReference type="InterPro" id="IPR036282">
    <property type="entry name" value="Glutathione-S-Trfase_C_sf"/>
</dbReference>
<dbReference type="HOGENOM" id="CLU_011226_2_1_1"/>
<organism evidence="4 5">
    <name type="scientific">Tetranychus urticae</name>
    <name type="common">Two-spotted spider mite</name>
    <dbReference type="NCBI Taxonomy" id="32264"/>
    <lineage>
        <taxon>Eukaryota</taxon>
        <taxon>Metazoa</taxon>
        <taxon>Ecdysozoa</taxon>
        <taxon>Arthropoda</taxon>
        <taxon>Chelicerata</taxon>
        <taxon>Arachnida</taxon>
        <taxon>Acari</taxon>
        <taxon>Acariformes</taxon>
        <taxon>Trombidiformes</taxon>
        <taxon>Prostigmata</taxon>
        <taxon>Eleutherengona</taxon>
        <taxon>Raphignathae</taxon>
        <taxon>Tetranychoidea</taxon>
        <taxon>Tetranychidae</taxon>
        <taxon>Tetranychus</taxon>
    </lineage>
</organism>
<dbReference type="InterPro" id="IPR004045">
    <property type="entry name" value="Glutathione_S-Trfase_N"/>
</dbReference>
<dbReference type="FunFam" id="3.40.30.10:FF:000034">
    <property type="entry name" value="glutathione S-transferase 1"/>
    <property type="match status" value="1"/>
</dbReference>
<dbReference type="OMA" id="CPQRVMV"/>
<dbReference type="GO" id="GO:0006749">
    <property type="term" value="P:glutathione metabolic process"/>
    <property type="evidence" value="ECO:0007669"/>
    <property type="project" value="TreeGrafter"/>
</dbReference>
<reference evidence="4" key="2">
    <citation type="submission" date="2015-06" db="UniProtKB">
        <authorList>
            <consortium name="EnsemblMetazoa"/>
        </authorList>
    </citation>
    <scope>IDENTIFICATION</scope>
</reference>
<dbReference type="SFLD" id="SFLDG01153">
    <property type="entry name" value="Main.4:_Theta-like"/>
    <property type="match status" value="1"/>
</dbReference>
<reference evidence="5" key="1">
    <citation type="submission" date="2011-08" db="EMBL/GenBank/DDBJ databases">
        <authorList>
            <person name="Rombauts S."/>
        </authorList>
    </citation>
    <scope>NUCLEOTIDE SEQUENCE</scope>
    <source>
        <strain evidence="5">London</strain>
    </source>
</reference>
<name>T1KZV4_TETUR</name>
<dbReference type="OrthoDB" id="37920at2759"/>
<feature type="domain" description="GST C-terminal" evidence="3">
    <location>
        <begin position="86"/>
        <end position="205"/>
    </location>
</feature>
<keyword evidence="5" id="KW-1185">Reference proteome</keyword>
<dbReference type="eggNOG" id="KOG0867">
    <property type="taxonomic scope" value="Eukaryota"/>
</dbReference>
<dbReference type="EMBL" id="CAEY01000758">
    <property type="status" value="NOT_ANNOTATED_CDS"/>
    <property type="molecule type" value="Genomic_DNA"/>
</dbReference>
<dbReference type="SUPFAM" id="SSF47616">
    <property type="entry name" value="GST C-terminal domain-like"/>
    <property type="match status" value="1"/>
</dbReference>
<dbReference type="PANTHER" id="PTHR43969">
    <property type="entry name" value="GLUTATHIONE S TRANSFERASE D10, ISOFORM A-RELATED"/>
    <property type="match status" value="1"/>
</dbReference>
<evidence type="ECO:0000256" key="1">
    <source>
        <dbReference type="ARBA" id="ARBA00011738"/>
    </source>
</evidence>
<comment type="subunit">
    <text evidence="1">Homodimer.</text>
</comment>
<dbReference type="SFLD" id="SFLDG00358">
    <property type="entry name" value="Main_(cytGST)"/>
    <property type="match status" value="1"/>
</dbReference>
<dbReference type="InterPro" id="IPR036249">
    <property type="entry name" value="Thioredoxin-like_sf"/>
</dbReference>
<dbReference type="EnsemblMetazoa" id="tetur29g00220.1">
    <property type="protein sequence ID" value="tetur29g00220.1"/>
    <property type="gene ID" value="tetur29g00220"/>
</dbReference>
<feature type="domain" description="GST N-terminal" evidence="2">
    <location>
        <begin position="1"/>
        <end position="80"/>
    </location>
</feature>
<gene>
    <name evidence="4" type="primary">107368959</name>
</gene>
<dbReference type="PROSITE" id="PS50405">
    <property type="entry name" value="GST_CTER"/>
    <property type="match status" value="1"/>
</dbReference>
<dbReference type="InterPro" id="IPR040079">
    <property type="entry name" value="Glutathione_S-Trfase"/>
</dbReference>
<dbReference type="Gene3D" id="1.20.1050.10">
    <property type="match status" value="1"/>
</dbReference>
<dbReference type="Proteomes" id="UP000015104">
    <property type="component" value="Unassembled WGS sequence"/>
</dbReference>
<dbReference type="PANTHER" id="PTHR43969:SF9">
    <property type="entry name" value="GLUTATHIONE S TRANSFERASE D10, ISOFORM A-RELATED"/>
    <property type="match status" value="1"/>
</dbReference>
<sequence>MVIELYQVPMSAPCRQVMMVAKILNLHIEKRVMDQTVYTSPEFLKINPFHCIPTLVDDGFGLWESRAIMTYLINKYEPESSLYPKDIKARATVDRWLYWDTGSLYSTLYFYYTPIVRQGIKPDPAVGKLFLDKVMLLDEALADTKYLCGDTITLADLTVMTSITTAQATDLDLSSFKNVDRWLKQLETNYADWWKELVTDPVKEFRDFLQSKL</sequence>
<dbReference type="SFLD" id="SFLDS00019">
    <property type="entry name" value="Glutathione_Transferase_(cytos"/>
    <property type="match status" value="1"/>
</dbReference>
<dbReference type="Gene3D" id="3.40.30.10">
    <property type="entry name" value="Glutaredoxin"/>
    <property type="match status" value="1"/>
</dbReference>
<protein>
    <submittedName>
        <fullName evidence="4">Uncharacterized protein</fullName>
    </submittedName>
</protein>
<dbReference type="GO" id="GO:0004364">
    <property type="term" value="F:glutathione transferase activity"/>
    <property type="evidence" value="ECO:0007669"/>
    <property type="project" value="TreeGrafter"/>
</dbReference>
<dbReference type="KEGG" id="tut:107368959"/>
<dbReference type="InterPro" id="IPR004046">
    <property type="entry name" value="GST_C"/>
</dbReference>
<dbReference type="FunFam" id="1.20.1050.10:FF:000007">
    <property type="entry name" value="Glutathione S-transferase 1-1"/>
    <property type="match status" value="1"/>
</dbReference>
<dbReference type="AlphaFoldDB" id="T1KZV4"/>
<evidence type="ECO:0000259" key="3">
    <source>
        <dbReference type="PROSITE" id="PS50405"/>
    </source>
</evidence>
<dbReference type="Pfam" id="PF00043">
    <property type="entry name" value="GST_C"/>
    <property type="match status" value="1"/>
</dbReference>
<accession>T1KZV4</accession>
<dbReference type="InterPro" id="IPR010987">
    <property type="entry name" value="Glutathione-S-Trfase_C-like"/>
</dbReference>